<dbReference type="CDD" id="cd17920">
    <property type="entry name" value="DEXHc_RecQ"/>
    <property type="match status" value="1"/>
</dbReference>
<comment type="catalytic activity">
    <reaction evidence="9">
        <text>Couples ATP hydrolysis with the unwinding of duplex DNA by translocating in the 3'-5' direction.</text>
        <dbReference type="EC" id="5.6.2.4"/>
    </reaction>
</comment>
<dbReference type="InterPro" id="IPR027417">
    <property type="entry name" value="P-loop_NTPase"/>
</dbReference>
<protein>
    <recommendedName>
        <fullName evidence="11">ATP-dependent DNA helicase RecQ</fullName>
        <ecNumber evidence="10">5.6.2.4</ecNumber>
    </recommendedName>
    <alternativeName>
        <fullName evidence="12">DNA 3'-5' helicase RecQ</fullName>
    </alternativeName>
</protein>
<evidence type="ECO:0000313" key="15">
    <source>
        <dbReference type="EMBL" id="SLM19462.1"/>
    </source>
</evidence>
<dbReference type="GO" id="GO:0043138">
    <property type="term" value="F:3'-5' DNA helicase activity"/>
    <property type="evidence" value="ECO:0007669"/>
    <property type="project" value="UniProtKB-EC"/>
</dbReference>
<dbReference type="AlphaFoldDB" id="A0A3P3XT49"/>
<dbReference type="PANTHER" id="PTHR13710:SF105">
    <property type="entry name" value="ATP-DEPENDENT DNA HELICASE Q1"/>
    <property type="match status" value="1"/>
</dbReference>
<keyword evidence="8" id="KW-0413">Isomerase</keyword>
<dbReference type="InterPro" id="IPR014001">
    <property type="entry name" value="Helicase_ATP-bd"/>
</dbReference>
<keyword evidence="4" id="KW-0378">Hydrolase</keyword>
<proteinExistence type="inferred from homology"/>
<keyword evidence="3" id="KW-0547">Nucleotide-binding</keyword>
<dbReference type="Gene3D" id="3.40.50.300">
    <property type="entry name" value="P-loop containing nucleotide triphosphate hydrolases"/>
    <property type="match status" value="2"/>
</dbReference>
<feature type="domain" description="Helicase C-terminal" evidence="14">
    <location>
        <begin position="277"/>
        <end position="419"/>
    </location>
</feature>
<evidence type="ECO:0000256" key="4">
    <source>
        <dbReference type="ARBA" id="ARBA00022801"/>
    </source>
</evidence>
<keyword evidence="7" id="KW-0238">DNA-binding</keyword>
<dbReference type="PROSITE" id="PS51194">
    <property type="entry name" value="HELICASE_CTER"/>
    <property type="match status" value="1"/>
</dbReference>
<dbReference type="EMBL" id="FWDO01000005">
    <property type="protein sequence ID" value="SLM19462.1"/>
    <property type="molecule type" value="Genomic_DNA"/>
</dbReference>
<evidence type="ECO:0000256" key="9">
    <source>
        <dbReference type="ARBA" id="ARBA00034617"/>
    </source>
</evidence>
<dbReference type="InterPro" id="IPR001650">
    <property type="entry name" value="Helicase_C-like"/>
</dbReference>
<dbReference type="GO" id="GO:0006281">
    <property type="term" value="P:DNA repair"/>
    <property type="evidence" value="ECO:0007669"/>
    <property type="project" value="TreeGrafter"/>
</dbReference>
<evidence type="ECO:0000256" key="6">
    <source>
        <dbReference type="ARBA" id="ARBA00022840"/>
    </source>
</evidence>
<dbReference type="GO" id="GO:0043590">
    <property type="term" value="C:bacterial nucleoid"/>
    <property type="evidence" value="ECO:0007669"/>
    <property type="project" value="TreeGrafter"/>
</dbReference>
<dbReference type="InterPro" id="IPR011545">
    <property type="entry name" value="DEAD/DEAH_box_helicase_dom"/>
</dbReference>
<keyword evidence="5" id="KW-0347">Helicase</keyword>
<dbReference type="SUPFAM" id="SSF52540">
    <property type="entry name" value="P-loop containing nucleoside triphosphate hydrolases"/>
    <property type="match status" value="1"/>
</dbReference>
<dbReference type="GO" id="GO:0009378">
    <property type="term" value="F:four-way junction helicase activity"/>
    <property type="evidence" value="ECO:0007669"/>
    <property type="project" value="TreeGrafter"/>
</dbReference>
<dbReference type="PROSITE" id="PS00690">
    <property type="entry name" value="DEAH_ATP_HELICASE"/>
    <property type="match status" value="1"/>
</dbReference>
<keyword evidence="2" id="KW-0479">Metal-binding</keyword>
<gene>
    <name evidence="15" type="ORF">SPIRO4BDMA_50977</name>
</gene>
<dbReference type="Pfam" id="PF00271">
    <property type="entry name" value="Helicase_C"/>
    <property type="match status" value="1"/>
</dbReference>
<dbReference type="NCBIfam" id="TIGR00614">
    <property type="entry name" value="recQ_fam"/>
    <property type="match status" value="1"/>
</dbReference>
<dbReference type="GO" id="GO:0030894">
    <property type="term" value="C:replisome"/>
    <property type="evidence" value="ECO:0007669"/>
    <property type="project" value="TreeGrafter"/>
</dbReference>
<dbReference type="PANTHER" id="PTHR13710">
    <property type="entry name" value="DNA HELICASE RECQ FAMILY MEMBER"/>
    <property type="match status" value="1"/>
</dbReference>
<organism evidence="15">
    <name type="scientific">uncultured spirochete</name>
    <dbReference type="NCBI Taxonomy" id="156406"/>
    <lineage>
        <taxon>Bacteria</taxon>
        <taxon>Pseudomonadati</taxon>
        <taxon>Spirochaetota</taxon>
        <taxon>Spirochaetia</taxon>
        <taxon>Spirochaetales</taxon>
        <taxon>environmental samples</taxon>
    </lineage>
</organism>
<keyword evidence="6" id="KW-0067">ATP-binding</keyword>
<name>A0A3P3XT49_9SPIR</name>
<evidence type="ECO:0000259" key="13">
    <source>
        <dbReference type="PROSITE" id="PS51192"/>
    </source>
</evidence>
<evidence type="ECO:0000256" key="7">
    <source>
        <dbReference type="ARBA" id="ARBA00023125"/>
    </source>
</evidence>
<dbReference type="GO" id="GO:0005524">
    <property type="term" value="F:ATP binding"/>
    <property type="evidence" value="ECO:0007669"/>
    <property type="project" value="UniProtKB-KW"/>
</dbReference>
<dbReference type="GO" id="GO:0016787">
    <property type="term" value="F:hydrolase activity"/>
    <property type="evidence" value="ECO:0007669"/>
    <property type="project" value="UniProtKB-KW"/>
</dbReference>
<reference evidence="15" key="1">
    <citation type="submission" date="2017-02" db="EMBL/GenBank/DDBJ databases">
        <authorList>
            <person name="Regsiter A."/>
            <person name="William W."/>
        </authorList>
    </citation>
    <scope>NUCLEOTIDE SEQUENCE</scope>
    <source>
        <strain evidence="15">BdmA 4</strain>
    </source>
</reference>
<evidence type="ECO:0000259" key="14">
    <source>
        <dbReference type="PROSITE" id="PS51194"/>
    </source>
</evidence>
<evidence type="ECO:0000256" key="10">
    <source>
        <dbReference type="ARBA" id="ARBA00034808"/>
    </source>
</evidence>
<dbReference type="GO" id="GO:0005737">
    <property type="term" value="C:cytoplasm"/>
    <property type="evidence" value="ECO:0007669"/>
    <property type="project" value="TreeGrafter"/>
</dbReference>
<dbReference type="Gene3D" id="1.10.10.10">
    <property type="entry name" value="Winged helix-like DNA-binding domain superfamily/Winged helix DNA-binding domain"/>
    <property type="match status" value="1"/>
</dbReference>
<dbReference type="GO" id="GO:0046872">
    <property type="term" value="F:metal ion binding"/>
    <property type="evidence" value="ECO:0007669"/>
    <property type="project" value="UniProtKB-KW"/>
</dbReference>
<evidence type="ECO:0000256" key="8">
    <source>
        <dbReference type="ARBA" id="ARBA00023235"/>
    </source>
</evidence>
<accession>A0A3P3XT49</accession>
<dbReference type="SMART" id="SM00490">
    <property type="entry name" value="HELICc"/>
    <property type="match status" value="1"/>
</dbReference>
<evidence type="ECO:0000256" key="12">
    <source>
        <dbReference type="ARBA" id="ARBA00044550"/>
    </source>
</evidence>
<dbReference type="GO" id="GO:0006310">
    <property type="term" value="P:DNA recombination"/>
    <property type="evidence" value="ECO:0007669"/>
    <property type="project" value="InterPro"/>
</dbReference>
<sequence length="574" mass="63047">MEDTGTGMSAVKGPDLVAALARPASPAGAEDPIEVFARERFHVPHLMPLQSFVIANILENTGYPESAPDEGESGPGTNREMLPCDESHETYNQLVLFPTGFGKSICFQLPALLLEGLTLVAYPLLALMNDQKRRLDEAHIPCALFRGGLGEAEWRAQEELISSGKATTVVVNPEILGAPRLRRFLSRFTIAHFVIDEAHCISEWGQTFRPSYLTLGESAQALSPRILSAFTATAGPAIVESIEKTLFLGKGYRLVTAEADRPNILYGVVHTLSPTRTLRQLLLSCKKPAIIFERSRPGTKIKAGYLKSIGFPESRFYHAGLSRLERKDIETWFQTSQDAVLVSTNAYGMGMDKKNIRTVIHTSLPDSAEAYIQEAGRGGRDGKDSLAILIDDLASGSAALGRGSRQEGEQSVQSLRRASFSPYPALGTCRREFLLHLLGEKETPVCGRCDNCLEKMQVSQNPATIGDGAGLSAEWRHLSGAEGFLETLLLCRAHQRSWTKAECIRMLGPYGRGKAKFAGLLFGWTSEERKELVQALIELHIIHIIDCGPWKNMISLSEKGKILSRYAQELLVRA</sequence>
<evidence type="ECO:0000256" key="5">
    <source>
        <dbReference type="ARBA" id="ARBA00022806"/>
    </source>
</evidence>
<comment type="similarity">
    <text evidence="1">Belongs to the helicase family. RecQ subfamily.</text>
</comment>
<dbReference type="PROSITE" id="PS51192">
    <property type="entry name" value="HELICASE_ATP_BIND_1"/>
    <property type="match status" value="1"/>
</dbReference>
<dbReference type="Pfam" id="PF16124">
    <property type="entry name" value="RecQ_Zn_bind"/>
    <property type="match status" value="1"/>
</dbReference>
<dbReference type="InterPro" id="IPR002464">
    <property type="entry name" value="DNA/RNA_helicase_DEAH_CS"/>
</dbReference>
<dbReference type="SMART" id="SM00487">
    <property type="entry name" value="DEXDc"/>
    <property type="match status" value="1"/>
</dbReference>
<evidence type="ECO:0000256" key="3">
    <source>
        <dbReference type="ARBA" id="ARBA00022741"/>
    </source>
</evidence>
<dbReference type="GO" id="GO:0003677">
    <property type="term" value="F:DNA binding"/>
    <property type="evidence" value="ECO:0007669"/>
    <property type="project" value="UniProtKB-KW"/>
</dbReference>
<dbReference type="EC" id="5.6.2.4" evidence="10"/>
<evidence type="ECO:0000256" key="1">
    <source>
        <dbReference type="ARBA" id="ARBA00005446"/>
    </source>
</evidence>
<evidence type="ECO:0000256" key="2">
    <source>
        <dbReference type="ARBA" id="ARBA00022723"/>
    </source>
</evidence>
<dbReference type="Pfam" id="PF00270">
    <property type="entry name" value="DEAD"/>
    <property type="match status" value="1"/>
</dbReference>
<evidence type="ECO:0000256" key="11">
    <source>
        <dbReference type="ARBA" id="ARBA00044535"/>
    </source>
</evidence>
<feature type="domain" description="Helicase ATP-binding" evidence="13">
    <location>
        <begin position="84"/>
        <end position="252"/>
    </location>
</feature>
<dbReference type="InterPro" id="IPR036388">
    <property type="entry name" value="WH-like_DNA-bd_sf"/>
</dbReference>
<dbReference type="InterPro" id="IPR004589">
    <property type="entry name" value="DNA_helicase_ATP-dep_RecQ"/>
</dbReference>
<dbReference type="InterPro" id="IPR032284">
    <property type="entry name" value="RecQ_Zn-bd"/>
</dbReference>